<evidence type="ECO:0000256" key="1">
    <source>
        <dbReference type="SAM" id="MobiDB-lite"/>
    </source>
</evidence>
<accession>A0A8H4VUG4</accession>
<proteinExistence type="predicted"/>
<dbReference type="EMBL" id="JAACJL010000001">
    <property type="protein sequence ID" value="KAF4623111.1"/>
    <property type="molecule type" value="Genomic_DNA"/>
</dbReference>
<sequence>MPTPTTSLSFTLSCQPKLSTESSSGARRGSRSDGRLRWLCHWPPIVAPVVPTTTRRMYPTQMSNNRVVWHLLAAICEEKGET</sequence>
<name>A0A8H4VUG4_9AGAR</name>
<keyword evidence="3" id="KW-1185">Reference proteome</keyword>
<comment type="caution">
    <text evidence="2">The sequence shown here is derived from an EMBL/GenBank/DDBJ whole genome shotgun (WGS) entry which is preliminary data.</text>
</comment>
<gene>
    <name evidence="2" type="ORF">D9613_001359</name>
</gene>
<feature type="compositionally biased region" description="Low complexity" evidence="1">
    <location>
        <begin position="1"/>
        <end position="13"/>
    </location>
</feature>
<dbReference type="AlphaFoldDB" id="A0A8H4VUG4"/>
<protein>
    <submittedName>
        <fullName evidence="2">Uncharacterized protein</fullName>
    </submittedName>
</protein>
<evidence type="ECO:0000313" key="3">
    <source>
        <dbReference type="Proteomes" id="UP000521872"/>
    </source>
</evidence>
<dbReference type="Proteomes" id="UP000521872">
    <property type="component" value="Unassembled WGS sequence"/>
</dbReference>
<feature type="region of interest" description="Disordered" evidence="1">
    <location>
        <begin position="1"/>
        <end position="32"/>
    </location>
</feature>
<evidence type="ECO:0000313" key="2">
    <source>
        <dbReference type="EMBL" id="KAF4623111.1"/>
    </source>
</evidence>
<organism evidence="2 3">
    <name type="scientific">Agrocybe pediades</name>
    <dbReference type="NCBI Taxonomy" id="84607"/>
    <lineage>
        <taxon>Eukaryota</taxon>
        <taxon>Fungi</taxon>
        <taxon>Dikarya</taxon>
        <taxon>Basidiomycota</taxon>
        <taxon>Agaricomycotina</taxon>
        <taxon>Agaricomycetes</taxon>
        <taxon>Agaricomycetidae</taxon>
        <taxon>Agaricales</taxon>
        <taxon>Agaricineae</taxon>
        <taxon>Strophariaceae</taxon>
        <taxon>Agrocybe</taxon>
    </lineage>
</organism>
<reference evidence="2 3" key="1">
    <citation type="submission" date="2019-12" db="EMBL/GenBank/DDBJ databases">
        <authorList>
            <person name="Floudas D."/>
            <person name="Bentzer J."/>
            <person name="Ahren D."/>
            <person name="Johansson T."/>
            <person name="Persson P."/>
            <person name="Tunlid A."/>
        </authorList>
    </citation>
    <scope>NUCLEOTIDE SEQUENCE [LARGE SCALE GENOMIC DNA]</scope>
    <source>
        <strain evidence="2 3">CBS 102.39</strain>
    </source>
</reference>